<organism evidence="13 14">
    <name type="scientific">Metallibacterium scheffleri</name>
    <dbReference type="NCBI Taxonomy" id="993689"/>
    <lineage>
        <taxon>Bacteria</taxon>
        <taxon>Pseudomonadati</taxon>
        <taxon>Pseudomonadota</taxon>
        <taxon>Gammaproteobacteria</taxon>
        <taxon>Lysobacterales</taxon>
        <taxon>Rhodanobacteraceae</taxon>
        <taxon>Metallibacterium</taxon>
    </lineage>
</organism>
<comment type="function">
    <text evidence="11">Catalyzes the hydrolysis of 3-deoxy-D-manno-octulosonate 8-phosphate (KDO 8-P) to 3-deoxy-D-manno-octulosonate (KDO) and inorganic phosphate.</text>
</comment>
<dbReference type="SFLD" id="SFLDG01138">
    <property type="entry name" value="C1.6.2:_Deoxy-d-mannose-octulo"/>
    <property type="match status" value="1"/>
</dbReference>
<dbReference type="SFLD" id="SFLDG01136">
    <property type="entry name" value="C1.6:_Phosphoserine_Phosphatas"/>
    <property type="match status" value="1"/>
</dbReference>
<evidence type="ECO:0000256" key="9">
    <source>
        <dbReference type="ARBA" id="ARBA00022842"/>
    </source>
</evidence>
<feature type="binding site" evidence="12">
    <location>
        <position position="115"/>
    </location>
    <ligand>
        <name>Mg(2+)</name>
        <dbReference type="ChEBI" id="CHEBI:18420"/>
    </ligand>
</feature>
<evidence type="ECO:0000256" key="7">
    <source>
        <dbReference type="ARBA" id="ARBA00022723"/>
    </source>
</evidence>
<name>A0A4S3KLT9_9GAMM</name>
<dbReference type="GO" id="GO:0019143">
    <property type="term" value="F:3-deoxy-manno-octulosonate-8-phosphatase activity"/>
    <property type="evidence" value="ECO:0007669"/>
    <property type="project" value="UniProtKB-UniRule"/>
</dbReference>
<dbReference type="PANTHER" id="PTHR21485">
    <property type="entry name" value="HAD SUPERFAMILY MEMBERS CMAS AND KDSC"/>
    <property type="match status" value="1"/>
</dbReference>
<evidence type="ECO:0000256" key="8">
    <source>
        <dbReference type="ARBA" id="ARBA00022801"/>
    </source>
</evidence>
<dbReference type="SUPFAM" id="SSF56784">
    <property type="entry name" value="HAD-like"/>
    <property type="match status" value="1"/>
</dbReference>
<evidence type="ECO:0000256" key="12">
    <source>
        <dbReference type="PIRSR" id="PIRSR006118-2"/>
    </source>
</evidence>
<evidence type="ECO:0000256" key="1">
    <source>
        <dbReference type="ARBA" id="ARBA00000898"/>
    </source>
</evidence>
<dbReference type="EMBL" id="MWQO01000036">
    <property type="protein sequence ID" value="THD09759.1"/>
    <property type="molecule type" value="Genomic_DNA"/>
</dbReference>
<dbReference type="InterPro" id="IPR036412">
    <property type="entry name" value="HAD-like_sf"/>
</dbReference>
<dbReference type="Pfam" id="PF08282">
    <property type="entry name" value="Hydrolase_3"/>
    <property type="match status" value="1"/>
</dbReference>
<dbReference type="GO" id="GO:0046872">
    <property type="term" value="F:metal ion binding"/>
    <property type="evidence" value="ECO:0007669"/>
    <property type="project" value="UniProtKB-UniRule"/>
</dbReference>
<evidence type="ECO:0000256" key="11">
    <source>
        <dbReference type="PIRNR" id="PIRNR006118"/>
    </source>
</evidence>
<evidence type="ECO:0000256" key="6">
    <source>
        <dbReference type="ARBA" id="ARBA00020092"/>
    </source>
</evidence>
<evidence type="ECO:0000313" key="14">
    <source>
        <dbReference type="Proteomes" id="UP000307749"/>
    </source>
</evidence>
<dbReference type="AlphaFoldDB" id="A0A4S3KLT9"/>
<dbReference type="SFLD" id="SFLDS00003">
    <property type="entry name" value="Haloacid_Dehalogenase"/>
    <property type="match status" value="1"/>
</dbReference>
<keyword evidence="14" id="KW-1185">Reference proteome</keyword>
<dbReference type="PANTHER" id="PTHR21485:SF3">
    <property type="entry name" value="N-ACYLNEURAMINATE CYTIDYLYLTRANSFERASE"/>
    <property type="match status" value="1"/>
</dbReference>
<reference evidence="13 14" key="1">
    <citation type="submission" date="2017-02" db="EMBL/GenBank/DDBJ databases">
        <title>Whole genome sequencing of Metallibacterium scheffleri DSM 24874 (T).</title>
        <authorList>
            <person name="Kumar S."/>
            <person name="Patil P."/>
            <person name="Patil P.B."/>
        </authorList>
    </citation>
    <scope>NUCLEOTIDE SEQUENCE [LARGE SCALE GENOMIC DNA]</scope>
    <source>
        <strain evidence="13 14">DSM 24874</strain>
    </source>
</reference>
<protein>
    <recommendedName>
        <fullName evidence="6 11">3-deoxy-D-manno-octulosonate 8-phosphate phosphatase KdsC</fullName>
        <ecNumber evidence="5 11">3.1.3.45</ecNumber>
    </recommendedName>
    <alternativeName>
        <fullName evidence="10 11">KDO 8-P phosphatase</fullName>
    </alternativeName>
</protein>
<dbReference type="NCBIfam" id="TIGR01670">
    <property type="entry name" value="KdsC-phosphatas"/>
    <property type="match status" value="1"/>
</dbReference>
<comment type="subunit">
    <text evidence="4 11">Homotetramer.</text>
</comment>
<keyword evidence="9 11" id="KW-0460">Magnesium</keyword>
<evidence type="ECO:0000256" key="5">
    <source>
        <dbReference type="ARBA" id="ARBA00013066"/>
    </source>
</evidence>
<dbReference type="EC" id="3.1.3.45" evidence="5 11"/>
<proteinExistence type="inferred from homology"/>
<accession>A0A4S3KLT9</accession>
<comment type="similarity">
    <text evidence="3 11">Belongs to the KdsC family.</text>
</comment>
<keyword evidence="7 11" id="KW-0479">Metal-binding</keyword>
<evidence type="ECO:0000256" key="10">
    <source>
        <dbReference type="ARBA" id="ARBA00031051"/>
    </source>
</evidence>
<keyword evidence="11" id="KW-0448">Lipopolysaccharide biosynthesis</keyword>
<dbReference type="InterPro" id="IPR050793">
    <property type="entry name" value="CMP-NeuNAc_synthase"/>
</dbReference>
<dbReference type="GO" id="GO:0008781">
    <property type="term" value="F:N-acylneuraminate cytidylyltransferase activity"/>
    <property type="evidence" value="ECO:0007669"/>
    <property type="project" value="TreeGrafter"/>
</dbReference>
<dbReference type="InterPro" id="IPR010023">
    <property type="entry name" value="KdsC_fam"/>
</dbReference>
<comment type="caution">
    <text evidence="13">The sequence shown here is derived from an EMBL/GenBank/DDBJ whole genome shotgun (WGS) entry which is preliminary data.</text>
</comment>
<evidence type="ECO:0000313" key="13">
    <source>
        <dbReference type="EMBL" id="THD09759.1"/>
    </source>
</evidence>
<evidence type="ECO:0000256" key="4">
    <source>
        <dbReference type="ARBA" id="ARBA00011881"/>
    </source>
</evidence>
<comment type="catalytic activity">
    <reaction evidence="1 11">
        <text>3-deoxy-alpha-D-manno-2-octulosonate-8-phosphate + H2O = 3-deoxy-alpha-D-manno-oct-2-ulosonate + phosphate</text>
        <dbReference type="Rhea" id="RHEA:11500"/>
        <dbReference type="ChEBI" id="CHEBI:15377"/>
        <dbReference type="ChEBI" id="CHEBI:43474"/>
        <dbReference type="ChEBI" id="CHEBI:85985"/>
        <dbReference type="ChEBI" id="CHEBI:85986"/>
        <dbReference type="EC" id="3.1.3.45"/>
    </reaction>
</comment>
<dbReference type="CDD" id="cd01630">
    <property type="entry name" value="HAD_KDO-like"/>
    <property type="match status" value="1"/>
</dbReference>
<dbReference type="GO" id="GO:0009103">
    <property type="term" value="P:lipopolysaccharide biosynthetic process"/>
    <property type="evidence" value="ECO:0007669"/>
    <property type="project" value="UniProtKB-UniRule"/>
</dbReference>
<evidence type="ECO:0000256" key="2">
    <source>
        <dbReference type="ARBA" id="ARBA00001946"/>
    </source>
</evidence>
<dbReference type="PIRSF" id="PIRSF006118">
    <property type="entry name" value="KDO8-P_Ptase"/>
    <property type="match status" value="1"/>
</dbReference>
<dbReference type="STRING" id="993689.GCA_002077135_01304"/>
<dbReference type="OrthoDB" id="9805604at2"/>
<dbReference type="RefSeq" id="WP_081126604.1">
    <property type="nucleotide sequence ID" value="NZ_DAHXOC010000009.1"/>
</dbReference>
<dbReference type="Proteomes" id="UP000307749">
    <property type="component" value="Unassembled WGS sequence"/>
</dbReference>
<feature type="binding site" evidence="12">
    <location>
        <position position="24"/>
    </location>
    <ligand>
        <name>substrate</name>
    </ligand>
</feature>
<comment type="cofactor">
    <cofactor evidence="2 11 12">
        <name>Mg(2+)</name>
        <dbReference type="ChEBI" id="CHEBI:18420"/>
    </cofactor>
</comment>
<dbReference type="InterPro" id="IPR023214">
    <property type="entry name" value="HAD_sf"/>
</dbReference>
<gene>
    <name evidence="13" type="ORF">B1806_10560</name>
</gene>
<feature type="binding site" evidence="12">
    <location>
        <position position="22"/>
    </location>
    <ligand>
        <name>Mg(2+)</name>
        <dbReference type="ChEBI" id="CHEBI:18420"/>
    </ligand>
</feature>
<keyword evidence="8 11" id="KW-0378">Hydrolase</keyword>
<sequence>MQGEIPAAVLQRARAIHLLALDVDGTLTDGRLWYAEDGRELKVFHVRDGLGIKLVQRHGIAVAIITARVSHALALRARELDIVHLYQGREDKRACLGEIANALGLPLSACAMVGDDLPDIAAMRSAGLAIAVADAHPWVAAAAHWQTQRHGGAGAVREVCDLLLRAQDLATAEQAHWQ</sequence>
<evidence type="ECO:0000256" key="3">
    <source>
        <dbReference type="ARBA" id="ARBA00005893"/>
    </source>
</evidence>
<dbReference type="Gene3D" id="3.40.50.1000">
    <property type="entry name" value="HAD superfamily/HAD-like"/>
    <property type="match status" value="1"/>
</dbReference>
<dbReference type="FunFam" id="3.40.50.1000:FF:000029">
    <property type="entry name" value="3-deoxy-D-manno-octulosonate 8-phosphate phosphatase KdsC"/>
    <property type="match status" value="1"/>
</dbReference>